<comment type="caution">
    <text evidence="1">The sequence shown here is derived from an EMBL/GenBank/DDBJ whole genome shotgun (WGS) entry which is preliminary data.</text>
</comment>
<dbReference type="EMBL" id="CAVMJV010000095">
    <property type="protein sequence ID" value="CAK5093892.1"/>
    <property type="molecule type" value="Genomic_DNA"/>
</dbReference>
<reference evidence="1" key="1">
    <citation type="submission" date="2023-11" db="EMBL/GenBank/DDBJ databases">
        <authorList>
            <person name="Poullet M."/>
        </authorList>
    </citation>
    <scope>NUCLEOTIDE SEQUENCE</scope>
    <source>
        <strain evidence="1">E1834</strain>
    </source>
</reference>
<name>A0ACB1AM27_MELEN</name>
<protein>
    <submittedName>
        <fullName evidence="1">Uncharacterized protein</fullName>
    </submittedName>
</protein>
<evidence type="ECO:0000313" key="1">
    <source>
        <dbReference type="EMBL" id="CAK5093892.1"/>
    </source>
</evidence>
<proteinExistence type="predicted"/>
<keyword evidence="2" id="KW-1185">Reference proteome</keyword>
<dbReference type="Proteomes" id="UP001497535">
    <property type="component" value="Unassembled WGS sequence"/>
</dbReference>
<evidence type="ECO:0000313" key="2">
    <source>
        <dbReference type="Proteomes" id="UP001497535"/>
    </source>
</evidence>
<gene>
    <name evidence="1" type="ORF">MENTE1834_LOCUS40478</name>
</gene>
<organism evidence="1 2">
    <name type="scientific">Meloidogyne enterolobii</name>
    <name type="common">Root-knot nematode worm</name>
    <name type="synonym">Meloidogyne mayaguensis</name>
    <dbReference type="NCBI Taxonomy" id="390850"/>
    <lineage>
        <taxon>Eukaryota</taxon>
        <taxon>Metazoa</taxon>
        <taxon>Ecdysozoa</taxon>
        <taxon>Nematoda</taxon>
        <taxon>Chromadorea</taxon>
        <taxon>Rhabditida</taxon>
        <taxon>Tylenchina</taxon>
        <taxon>Tylenchomorpha</taxon>
        <taxon>Tylenchoidea</taxon>
        <taxon>Meloidogynidae</taxon>
        <taxon>Meloidogyninae</taxon>
        <taxon>Meloidogyne</taxon>
    </lineage>
</organism>
<sequence>MQNVGFKGEWKVQDKIVVPQQPNSDDCGVYVLLFAKFLLEGKKTKFEHEMVKYYRKKVYQDLIKTE</sequence>
<accession>A0ACB1AM27</accession>